<keyword evidence="8" id="KW-0503">Monooxygenase</keyword>
<feature type="transmembrane region" description="Helical" evidence="12">
    <location>
        <begin position="126"/>
        <end position="148"/>
    </location>
</feature>
<dbReference type="Gene3D" id="1.20.1720.10">
    <property type="entry name" value="Multidrug resistance protein D"/>
    <property type="match status" value="1"/>
</dbReference>
<evidence type="ECO:0000256" key="9">
    <source>
        <dbReference type="ARBA" id="ARBA00023136"/>
    </source>
</evidence>
<dbReference type="GO" id="GO:0016705">
    <property type="term" value="F:oxidoreductase activity, acting on paired donors, with incorporation or reduction of molecular oxygen"/>
    <property type="evidence" value="ECO:0007669"/>
    <property type="project" value="InterPro"/>
</dbReference>
<evidence type="ECO:0000256" key="1">
    <source>
        <dbReference type="ARBA" id="ARBA00001971"/>
    </source>
</evidence>
<dbReference type="InterPro" id="IPR036396">
    <property type="entry name" value="Cyt_P450_sf"/>
</dbReference>
<evidence type="ECO:0000313" key="15">
    <source>
        <dbReference type="Proteomes" id="UP000054544"/>
    </source>
</evidence>
<dbReference type="Pfam" id="PF07690">
    <property type="entry name" value="MFS_1"/>
    <property type="match status" value="1"/>
</dbReference>
<feature type="transmembrane region" description="Helical" evidence="12">
    <location>
        <begin position="298"/>
        <end position="321"/>
    </location>
</feature>
<dbReference type="OrthoDB" id="1470350at2759"/>
<feature type="transmembrane region" description="Helical" evidence="12">
    <location>
        <begin position="65"/>
        <end position="84"/>
    </location>
</feature>
<evidence type="ECO:0000256" key="11">
    <source>
        <dbReference type="SAM" id="MobiDB-lite"/>
    </source>
</evidence>
<dbReference type="Gene3D" id="1.20.1250.20">
    <property type="entry name" value="MFS general substrate transporter like domains"/>
    <property type="match status" value="1"/>
</dbReference>
<dbReference type="InterPro" id="IPR011701">
    <property type="entry name" value="MFS"/>
</dbReference>
<evidence type="ECO:0000259" key="13">
    <source>
        <dbReference type="PROSITE" id="PS50850"/>
    </source>
</evidence>
<dbReference type="SUPFAM" id="SSF103473">
    <property type="entry name" value="MFS general substrate transporter"/>
    <property type="match status" value="1"/>
</dbReference>
<feature type="transmembrane region" description="Helical" evidence="12">
    <location>
        <begin position="259"/>
        <end position="278"/>
    </location>
</feature>
<evidence type="ECO:0000256" key="10">
    <source>
        <dbReference type="PIRSR" id="PIRSR602403-1"/>
    </source>
</evidence>
<evidence type="ECO:0000256" key="8">
    <source>
        <dbReference type="ARBA" id="ARBA00023033"/>
    </source>
</evidence>
<proteinExistence type="inferred from homology"/>
<feature type="transmembrane region" description="Helical" evidence="12">
    <location>
        <begin position="154"/>
        <end position="177"/>
    </location>
</feature>
<feature type="region of interest" description="Disordered" evidence="11">
    <location>
        <begin position="874"/>
        <end position="894"/>
    </location>
</feature>
<evidence type="ECO:0000313" key="14">
    <source>
        <dbReference type="EMBL" id="KJK76622.1"/>
    </source>
</evidence>
<dbReference type="GO" id="GO:0005506">
    <property type="term" value="F:iron ion binding"/>
    <property type="evidence" value="ECO:0007669"/>
    <property type="project" value="InterPro"/>
</dbReference>
<evidence type="ECO:0000256" key="5">
    <source>
        <dbReference type="ARBA" id="ARBA00022723"/>
    </source>
</evidence>
<feature type="transmembrane region" description="Helical" evidence="12">
    <location>
        <begin position="226"/>
        <end position="247"/>
    </location>
</feature>
<dbReference type="InterPro" id="IPR020846">
    <property type="entry name" value="MFS_dom"/>
</dbReference>
<feature type="transmembrane region" description="Helical" evidence="12">
    <location>
        <begin position="25"/>
        <end position="44"/>
    </location>
</feature>
<evidence type="ECO:0000256" key="6">
    <source>
        <dbReference type="ARBA" id="ARBA00022989"/>
    </source>
</evidence>
<name>A0A0D9NRH4_METAN</name>
<sequence length="912" mass="101046">MMTEGNSLERRVSSSPNAADDHLHSWRLVIVIGTLCLGAFLYGLDANIIGAAIPRITTDFKSLPAVAWYGASYLLTVTAFQPLFGNLYKFFNAKVVYLASLFIFETGSIVCASARSSDVLIFGRALLGFGASGLLQGALAIIGCVVPLEKVPLFQGIVIAGVGISVCVGPIIGGALTQYASWRWCFWLNVPAGFCALVVVFFFVPLAEGFAKNTKALPLRQKLFRMDPVGTVLFLGLVCCLLLALTWGGQQYAWDSSQVIGLCVGFGVLLLCFCTWDWKQGDMALIPLRVLRKRSVGMGAIILFAYGVVMYVYGYYLPMFFQTVQGATATESGVRYIAMMVPQIVTLALTGAIVSRWGYYVPYMITGGIIASVGSGLLTTISPATPAAQWSAYLVLTGIGVGMASQLPYTALQVVLDASDIATGNGHLQPFLNNCHQLIDDAVSYFGHTDELYAFTICGVTMYGLSRPEDVTGILDGAPWTHGMDFEHFISEVMQKFGMSPEAVDEARYLPKPGDDCYIENNVTNPRHLTLIHFVEDLYKRQFLDPSNLDSLSKVFSGCLQETLQSEKLDFCTRDYNGCLYSIGAPGLRREVSLYSLVAGTMVDATLRSLFGPYLHQVEPDIVDQVIQFNAHAWMLFYGLPDFFGLAPVCEPRDRIKAAFRAFVNLPEAQRSEQCFAFKHLLRWMDVLGIDNESRIGLLFLFFFASIANEQNACYWFVAHIVYDAELVDIAREEMEPAWQSGELDVKHLTSNCPRLDAIFSETLRQRTNTFGWRVVKEKTVIRGKELQPGTPVIIPMRVLHTNKRLWGVDVDEFDPGRFLNKTTARQPYYRPFASGPTYCPGRVLAKRETYAFLAILLRRFDVTLLEPPASPGTKQAFPLMETQRPPTGVKGPKPGMDLFVRLDELVTEKLI</sequence>
<dbReference type="SUPFAM" id="SSF48264">
    <property type="entry name" value="Cytochrome P450"/>
    <property type="match status" value="1"/>
</dbReference>
<dbReference type="GO" id="GO:0005886">
    <property type="term" value="C:plasma membrane"/>
    <property type="evidence" value="ECO:0007669"/>
    <property type="project" value="TreeGrafter"/>
</dbReference>
<accession>A0A0D9NRH4</accession>
<dbReference type="InterPro" id="IPR002403">
    <property type="entry name" value="Cyt_P450_E_grp-IV"/>
</dbReference>
<dbReference type="PROSITE" id="PS50850">
    <property type="entry name" value="MFS"/>
    <property type="match status" value="1"/>
</dbReference>
<dbReference type="InterPro" id="IPR001128">
    <property type="entry name" value="Cyt_P450"/>
</dbReference>
<dbReference type="EMBL" id="KE384743">
    <property type="protein sequence ID" value="KJK76622.1"/>
    <property type="molecule type" value="Genomic_DNA"/>
</dbReference>
<feature type="transmembrane region" description="Helical" evidence="12">
    <location>
        <begin position="360"/>
        <end position="378"/>
    </location>
</feature>
<dbReference type="GO" id="GO:0020037">
    <property type="term" value="F:heme binding"/>
    <property type="evidence" value="ECO:0007669"/>
    <property type="project" value="InterPro"/>
</dbReference>
<keyword evidence="9 12" id="KW-0472">Membrane</keyword>
<comment type="subcellular location">
    <subcellularLocation>
        <location evidence="2">Membrane</location>
        <topology evidence="2">Multi-pass membrane protein</topology>
    </subcellularLocation>
</comment>
<keyword evidence="10" id="KW-0349">Heme</keyword>
<dbReference type="Gene3D" id="1.10.630.10">
    <property type="entry name" value="Cytochrome P450"/>
    <property type="match status" value="1"/>
</dbReference>
<dbReference type="PANTHER" id="PTHR23501">
    <property type="entry name" value="MAJOR FACILITATOR SUPERFAMILY"/>
    <property type="match status" value="1"/>
</dbReference>
<organism evidence="14 15">
    <name type="scientific">Metarhizium anisopliae BRIP 53293</name>
    <dbReference type="NCBI Taxonomy" id="1291518"/>
    <lineage>
        <taxon>Eukaryota</taxon>
        <taxon>Fungi</taxon>
        <taxon>Dikarya</taxon>
        <taxon>Ascomycota</taxon>
        <taxon>Pezizomycotina</taxon>
        <taxon>Sordariomycetes</taxon>
        <taxon>Hypocreomycetidae</taxon>
        <taxon>Hypocreales</taxon>
        <taxon>Clavicipitaceae</taxon>
        <taxon>Metarhizium</taxon>
    </lineage>
</organism>
<dbReference type="CDD" id="cd17502">
    <property type="entry name" value="MFS_Azr1_MDR_like"/>
    <property type="match status" value="1"/>
</dbReference>
<evidence type="ECO:0000256" key="3">
    <source>
        <dbReference type="ARBA" id="ARBA00010617"/>
    </source>
</evidence>
<keyword evidence="5 10" id="KW-0479">Metal-binding</keyword>
<feature type="transmembrane region" description="Helical" evidence="12">
    <location>
        <begin position="96"/>
        <end position="114"/>
    </location>
</feature>
<keyword evidence="4 12" id="KW-0812">Transmembrane</keyword>
<dbReference type="PANTHER" id="PTHR23501:SF199">
    <property type="entry name" value="MFS EFFLUX TRANSPORTER INPD-RELATED"/>
    <property type="match status" value="1"/>
</dbReference>
<reference evidence="15" key="1">
    <citation type="journal article" date="2014" name="BMC Genomics">
        <title>The genome sequence of the biocontrol fungus Metarhizium anisopliae and comparative genomics of Metarhizium species.</title>
        <authorList>
            <person name="Pattemore J.A."/>
            <person name="Hane J.K."/>
            <person name="Williams A.H."/>
            <person name="Wilson B.A."/>
            <person name="Stodart B.J."/>
            <person name="Ash G.J."/>
        </authorList>
    </citation>
    <scope>NUCLEOTIDE SEQUENCE [LARGE SCALE GENOMIC DNA]</scope>
    <source>
        <strain evidence="15">BRIP 53293</strain>
    </source>
</reference>
<dbReference type="PRINTS" id="PR00465">
    <property type="entry name" value="EP450IV"/>
</dbReference>
<evidence type="ECO:0000256" key="12">
    <source>
        <dbReference type="SAM" id="Phobius"/>
    </source>
</evidence>
<feature type="domain" description="Major facilitator superfamily (MFS) profile" evidence="13">
    <location>
        <begin position="31"/>
        <end position="471"/>
    </location>
</feature>
<feature type="transmembrane region" description="Helical" evidence="12">
    <location>
        <begin position="333"/>
        <end position="354"/>
    </location>
</feature>
<feature type="transmembrane region" description="Helical" evidence="12">
    <location>
        <begin position="184"/>
        <end position="206"/>
    </location>
</feature>
<evidence type="ECO:0000256" key="4">
    <source>
        <dbReference type="ARBA" id="ARBA00022692"/>
    </source>
</evidence>
<keyword evidence="8" id="KW-0560">Oxidoreductase</keyword>
<dbReference type="AlphaFoldDB" id="A0A0D9NRH4"/>
<comment type="cofactor">
    <cofactor evidence="1 10">
        <name>heme</name>
        <dbReference type="ChEBI" id="CHEBI:30413"/>
    </cofactor>
</comment>
<dbReference type="Pfam" id="PF00067">
    <property type="entry name" value="p450"/>
    <property type="match status" value="1"/>
</dbReference>
<keyword evidence="15" id="KW-1185">Reference proteome</keyword>
<dbReference type="Proteomes" id="UP000054544">
    <property type="component" value="Unassembled WGS sequence"/>
</dbReference>
<comment type="similarity">
    <text evidence="3">Belongs to the cytochrome P450 family.</text>
</comment>
<dbReference type="GO" id="GO:0022857">
    <property type="term" value="F:transmembrane transporter activity"/>
    <property type="evidence" value="ECO:0007669"/>
    <property type="project" value="InterPro"/>
</dbReference>
<protein>
    <recommendedName>
        <fullName evidence="13">Major facilitator superfamily (MFS) profile domain-containing protein</fullName>
    </recommendedName>
</protein>
<dbReference type="CDD" id="cd11040">
    <property type="entry name" value="CYP7_CYP8-like"/>
    <property type="match status" value="1"/>
</dbReference>
<feature type="binding site" description="axial binding residue" evidence="10">
    <location>
        <position position="840"/>
    </location>
    <ligand>
        <name>heme</name>
        <dbReference type="ChEBI" id="CHEBI:30413"/>
    </ligand>
    <ligandPart>
        <name>Fe</name>
        <dbReference type="ChEBI" id="CHEBI:18248"/>
    </ligandPart>
</feature>
<evidence type="ECO:0000256" key="2">
    <source>
        <dbReference type="ARBA" id="ARBA00004141"/>
    </source>
</evidence>
<keyword evidence="6 12" id="KW-1133">Transmembrane helix</keyword>
<evidence type="ECO:0000256" key="7">
    <source>
        <dbReference type="ARBA" id="ARBA00023004"/>
    </source>
</evidence>
<dbReference type="GO" id="GO:0004497">
    <property type="term" value="F:monooxygenase activity"/>
    <property type="evidence" value="ECO:0007669"/>
    <property type="project" value="UniProtKB-KW"/>
</dbReference>
<keyword evidence="7 10" id="KW-0408">Iron</keyword>
<gene>
    <name evidence="14" type="ORF">H634G_08210</name>
</gene>
<dbReference type="InterPro" id="IPR036259">
    <property type="entry name" value="MFS_trans_sf"/>
</dbReference>